<dbReference type="EMBL" id="KN832974">
    <property type="protein sequence ID" value="KIM89822.1"/>
    <property type="molecule type" value="Genomic_DNA"/>
</dbReference>
<dbReference type="STRING" id="765440.A0A0C3CJD0"/>
<reference evidence="1 2" key="1">
    <citation type="submission" date="2014-04" db="EMBL/GenBank/DDBJ databases">
        <authorList>
            <consortium name="DOE Joint Genome Institute"/>
            <person name="Kuo A."/>
            <person name="Tarkka M."/>
            <person name="Buscot F."/>
            <person name="Kohler A."/>
            <person name="Nagy L.G."/>
            <person name="Floudas D."/>
            <person name="Copeland A."/>
            <person name="Barry K.W."/>
            <person name="Cichocki N."/>
            <person name="Veneault-Fourrey C."/>
            <person name="LaButti K."/>
            <person name="Lindquist E.A."/>
            <person name="Lipzen A."/>
            <person name="Lundell T."/>
            <person name="Morin E."/>
            <person name="Murat C."/>
            <person name="Sun H."/>
            <person name="Tunlid A."/>
            <person name="Henrissat B."/>
            <person name="Grigoriev I.V."/>
            <person name="Hibbett D.S."/>
            <person name="Martin F."/>
            <person name="Nordberg H.P."/>
            <person name="Cantor M.N."/>
            <person name="Hua S.X."/>
        </authorList>
    </citation>
    <scope>NUCLEOTIDE SEQUENCE [LARGE SCALE GENOMIC DNA]</scope>
    <source>
        <strain evidence="1 2">F 1598</strain>
    </source>
</reference>
<evidence type="ECO:0000313" key="1">
    <source>
        <dbReference type="EMBL" id="KIM89822.1"/>
    </source>
</evidence>
<reference evidence="2" key="2">
    <citation type="submission" date="2015-01" db="EMBL/GenBank/DDBJ databases">
        <title>Evolutionary Origins and Diversification of the Mycorrhizal Mutualists.</title>
        <authorList>
            <consortium name="DOE Joint Genome Institute"/>
            <consortium name="Mycorrhizal Genomics Consortium"/>
            <person name="Kohler A."/>
            <person name="Kuo A."/>
            <person name="Nagy L.G."/>
            <person name="Floudas D."/>
            <person name="Copeland A."/>
            <person name="Barry K.W."/>
            <person name="Cichocki N."/>
            <person name="Veneault-Fourrey C."/>
            <person name="LaButti K."/>
            <person name="Lindquist E.A."/>
            <person name="Lipzen A."/>
            <person name="Lundell T."/>
            <person name="Morin E."/>
            <person name="Murat C."/>
            <person name="Riley R."/>
            <person name="Ohm R."/>
            <person name="Sun H."/>
            <person name="Tunlid A."/>
            <person name="Henrissat B."/>
            <person name="Grigoriev I.V."/>
            <person name="Hibbett D.S."/>
            <person name="Martin F."/>
        </authorList>
    </citation>
    <scope>NUCLEOTIDE SEQUENCE [LARGE SCALE GENOMIC DNA]</scope>
    <source>
        <strain evidence="2">F 1598</strain>
    </source>
</reference>
<accession>A0A0C3CJD0</accession>
<name>A0A0C3CJD0_PILCF</name>
<dbReference type="OrthoDB" id="2747524at2759"/>
<dbReference type="InterPro" id="IPR032675">
    <property type="entry name" value="LRR_dom_sf"/>
</dbReference>
<evidence type="ECO:0008006" key="3">
    <source>
        <dbReference type="Google" id="ProtNLM"/>
    </source>
</evidence>
<proteinExistence type="predicted"/>
<sequence>MKRGNNHQSPYITSTFQTLDDDSIYLILVALCYTDVTRRLKQLWPLSLTSKRLRELCLPLMFKRVMWPNKRILNIEDDVPMLPETLWPYIQNFRLHYSDDDYNIDKLTDAIPKLTGLSTFSIHSLTTPPDMLIDALFRCPSLVDLSFEETPLDFYPPLAHCESLHTLRFRDGRDLRVNGSPSLFIRSWWESPGRKTYEQIELQRRDLDKAATAHILSLHSPLLRHVELASGLTPVCGLADMAWPKLQKLVLTGPCPSLGEPILPIIQSMPALRDLQILYSRCPPQHGPPYWFVCPPSTVTGDDKSPTLTLETCSPLLRSLTLSNPHPADMVFRSTPRSLESLTLLSIYEWPHQTKGIDHTFATKIVREVSVCGARLIELRMCVNKEPTISLVDTIVQSFPGLEILHLGVDVWPRPARLGSDTRHWVSNPSDFRINASLYNVRRNVMPMLYFLFLLFASCISGSCCRNL</sequence>
<evidence type="ECO:0000313" key="2">
    <source>
        <dbReference type="Proteomes" id="UP000054166"/>
    </source>
</evidence>
<organism evidence="1 2">
    <name type="scientific">Piloderma croceum (strain F 1598)</name>
    <dbReference type="NCBI Taxonomy" id="765440"/>
    <lineage>
        <taxon>Eukaryota</taxon>
        <taxon>Fungi</taxon>
        <taxon>Dikarya</taxon>
        <taxon>Basidiomycota</taxon>
        <taxon>Agaricomycotina</taxon>
        <taxon>Agaricomycetes</taxon>
        <taxon>Agaricomycetidae</taxon>
        <taxon>Atheliales</taxon>
        <taxon>Atheliaceae</taxon>
        <taxon>Piloderma</taxon>
    </lineage>
</organism>
<dbReference type="Gene3D" id="3.80.10.10">
    <property type="entry name" value="Ribonuclease Inhibitor"/>
    <property type="match status" value="1"/>
</dbReference>
<keyword evidence="2" id="KW-1185">Reference proteome</keyword>
<gene>
    <name evidence="1" type="ORF">PILCRDRAFT_812616</name>
</gene>
<dbReference type="AlphaFoldDB" id="A0A0C3CJD0"/>
<dbReference type="SUPFAM" id="SSF52058">
    <property type="entry name" value="L domain-like"/>
    <property type="match status" value="1"/>
</dbReference>
<dbReference type="HOGENOM" id="CLU_584091_0_0_1"/>
<dbReference type="Proteomes" id="UP000054166">
    <property type="component" value="Unassembled WGS sequence"/>
</dbReference>
<dbReference type="InParanoid" id="A0A0C3CJD0"/>
<protein>
    <recommendedName>
        <fullName evidence="3">F-box domain-containing protein</fullName>
    </recommendedName>
</protein>